<dbReference type="PIRSF" id="PIRSF006162">
    <property type="entry name" value="PgpA"/>
    <property type="match status" value="1"/>
</dbReference>
<dbReference type="HOGENOM" id="CLU_103734_1_2_0"/>
<dbReference type="GO" id="GO:0008962">
    <property type="term" value="F:phosphatidylglycerophosphatase activity"/>
    <property type="evidence" value="ECO:0007669"/>
    <property type="project" value="InterPro"/>
</dbReference>
<dbReference type="PANTHER" id="PTHR36305">
    <property type="entry name" value="PHOSPHATIDYLGLYCEROPHOSPHATASE A"/>
    <property type="match status" value="1"/>
</dbReference>
<dbReference type="STRING" id="580340.Tlie_0850"/>
<dbReference type="SUPFAM" id="SSF101307">
    <property type="entry name" value="YutG-like"/>
    <property type="match status" value="1"/>
</dbReference>
<dbReference type="InterPro" id="IPR026037">
    <property type="entry name" value="PgpA"/>
</dbReference>
<gene>
    <name evidence="3" type="ordered locus">Tlie_0850</name>
</gene>
<keyword evidence="4" id="KW-1185">Reference proteome</keyword>
<dbReference type="AlphaFoldDB" id="G7V9N3"/>
<dbReference type="EMBL" id="CP003096">
    <property type="protein sequence ID" value="AER66583.1"/>
    <property type="molecule type" value="Genomic_DNA"/>
</dbReference>
<protein>
    <submittedName>
        <fullName evidence="3">Phosphatidylglycerophosphatase A</fullName>
    </submittedName>
</protein>
<evidence type="ECO:0000313" key="4">
    <source>
        <dbReference type="Proteomes" id="UP000005868"/>
    </source>
</evidence>
<evidence type="ECO:0000256" key="1">
    <source>
        <dbReference type="SAM" id="Phobius"/>
    </source>
</evidence>
<dbReference type="Proteomes" id="UP000005868">
    <property type="component" value="Chromosome"/>
</dbReference>
<dbReference type="Pfam" id="PF04608">
    <property type="entry name" value="PgpA"/>
    <property type="match status" value="1"/>
</dbReference>
<dbReference type="CDD" id="cd06971">
    <property type="entry name" value="PgpA"/>
    <property type="match status" value="1"/>
</dbReference>
<name>G7V9N3_THELD</name>
<feature type="transmembrane region" description="Helical" evidence="1">
    <location>
        <begin position="37"/>
        <end position="55"/>
    </location>
</feature>
<keyword evidence="1" id="KW-1133">Transmembrane helix</keyword>
<evidence type="ECO:0000313" key="3">
    <source>
        <dbReference type="EMBL" id="AER66583.1"/>
    </source>
</evidence>
<dbReference type="InterPro" id="IPR036681">
    <property type="entry name" value="PgpA-like_sf"/>
</dbReference>
<feature type="transmembrane region" description="Helical" evidence="1">
    <location>
        <begin position="76"/>
        <end position="98"/>
    </location>
</feature>
<reference evidence="4" key="1">
    <citation type="submission" date="2011-10" db="EMBL/GenBank/DDBJ databases">
        <title>The complete genome of chromosome of Thermovirga lienii DSM 17291.</title>
        <authorList>
            <consortium name="US DOE Joint Genome Institute (JGI-PGF)"/>
            <person name="Lucas S."/>
            <person name="Copeland A."/>
            <person name="Lapidus A."/>
            <person name="Glavina del Rio T."/>
            <person name="Dalin E."/>
            <person name="Tice H."/>
            <person name="Bruce D."/>
            <person name="Goodwin L."/>
            <person name="Pitluck S."/>
            <person name="Peters L."/>
            <person name="Mikhailova N."/>
            <person name="Saunders E."/>
            <person name="Kyrpides N."/>
            <person name="Mavromatis K."/>
            <person name="Ivanova N."/>
            <person name="Last F.I."/>
            <person name="Brettin T."/>
            <person name="Detter J.C."/>
            <person name="Han C."/>
            <person name="Larimer F."/>
            <person name="Land M."/>
            <person name="Hauser L."/>
            <person name="Markowitz V."/>
            <person name="Cheng J.-F."/>
            <person name="Hugenholtz P."/>
            <person name="Woyke T."/>
            <person name="Wu D."/>
            <person name="Spring S."/>
            <person name="Schroeder M."/>
            <person name="Brambilla E.-M."/>
            <person name="Klenk H.-P."/>
            <person name="Eisen J.A."/>
        </authorList>
    </citation>
    <scope>NUCLEOTIDE SEQUENCE [LARGE SCALE GENOMIC DNA]</scope>
    <source>
        <strain evidence="4">ATCC BAA-1197 / DSM 17291 / Cas60314</strain>
    </source>
</reference>
<keyword evidence="1" id="KW-0812">Transmembrane</keyword>
<dbReference type="KEGG" id="tli:Tlie_0850"/>
<proteinExistence type="predicted"/>
<reference evidence="3 4" key="2">
    <citation type="journal article" date="2012" name="Stand. Genomic Sci.">
        <title>Genome sequence of the moderately thermophilic, amino-acid-degrading and sulfur-reducing bacterium Thermovirga lienii type strain (Cas60314(T)).</title>
        <authorList>
            <person name="Goker M."/>
            <person name="Saunders E."/>
            <person name="Lapidus A."/>
            <person name="Nolan M."/>
            <person name="Lucas S."/>
            <person name="Hammon N."/>
            <person name="Deshpande S."/>
            <person name="Cheng J.F."/>
            <person name="Han C."/>
            <person name="Tapia R."/>
            <person name="Goodwin L.A."/>
            <person name="Pitluck S."/>
            <person name="Liolios K."/>
            <person name="Mavromatis K."/>
            <person name="Pagani I."/>
            <person name="Ivanova N."/>
            <person name="Mikhailova N."/>
            <person name="Pati A."/>
            <person name="Chen A."/>
            <person name="Palaniappan K."/>
            <person name="Land M."/>
            <person name="Chang Y.J."/>
            <person name="Jeffries C.D."/>
            <person name="Brambilla E.M."/>
            <person name="Rohde M."/>
            <person name="Spring S."/>
            <person name="Detter J.C."/>
            <person name="Woyke T."/>
            <person name="Bristow J."/>
            <person name="Eisen J.A."/>
            <person name="Markowitz V."/>
            <person name="Hugenholtz P."/>
            <person name="Kyrpides N.C."/>
            <person name="Klenk H.P."/>
        </authorList>
    </citation>
    <scope>NUCLEOTIDE SEQUENCE [LARGE SCALE GENOMIC DNA]</scope>
    <source>
        <strain evidence="4">ATCC BAA-1197 / DSM 17291 / Cas60314</strain>
    </source>
</reference>
<dbReference type="InterPro" id="IPR007686">
    <property type="entry name" value="YutG/PgpA"/>
</dbReference>
<feature type="transmembrane region" description="Helical" evidence="1">
    <location>
        <begin position="126"/>
        <end position="147"/>
    </location>
</feature>
<dbReference type="PANTHER" id="PTHR36305:SF1">
    <property type="entry name" value="PHOSPHATIDYLGLYCEROPHOSPHATASE A"/>
    <property type="match status" value="1"/>
</dbReference>
<dbReference type="eggNOG" id="COG1267">
    <property type="taxonomic scope" value="Bacteria"/>
</dbReference>
<keyword evidence="1" id="KW-0472">Membrane</keyword>
<sequence>MKINSWYSAASTCLGLGYLTSMPGTIASSVAFLIHVLYPVQVWLIVGASLLGILASDKYVKKERKTDPKEVVIDEVVGSWIAFWGLSPGLAFGALFLFRVFDILKPFPISAAERLPGGLGVMADDVVAGLFTNLLIRGIFWFFLPALSG</sequence>
<evidence type="ECO:0000259" key="2">
    <source>
        <dbReference type="Pfam" id="PF04608"/>
    </source>
</evidence>
<dbReference type="GO" id="GO:0006629">
    <property type="term" value="P:lipid metabolic process"/>
    <property type="evidence" value="ECO:0007669"/>
    <property type="project" value="InterPro"/>
</dbReference>
<organism evidence="3 4">
    <name type="scientific">Thermovirga lienii (strain ATCC BAA-1197 / DSM 17291 / Cas60314)</name>
    <dbReference type="NCBI Taxonomy" id="580340"/>
    <lineage>
        <taxon>Bacteria</taxon>
        <taxon>Thermotogati</taxon>
        <taxon>Synergistota</taxon>
        <taxon>Synergistia</taxon>
        <taxon>Synergistales</taxon>
        <taxon>Thermovirgaceae</taxon>
        <taxon>Thermovirga</taxon>
    </lineage>
</organism>
<accession>G7V9N3</accession>
<feature type="domain" description="YutG/PgpA" evidence="2">
    <location>
        <begin position="11"/>
        <end position="139"/>
    </location>
</feature>